<dbReference type="WBParaSite" id="SRAE_2000246800.1">
    <property type="protein sequence ID" value="SRAE_2000246800.1"/>
    <property type="gene ID" value="WBGene00262678"/>
</dbReference>
<dbReference type="EMBL" id="LN609529">
    <property type="protein sequence ID" value="CEF67806.1"/>
    <property type="molecule type" value="Genomic_DNA"/>
</dbReference>
<feature type="domain" description="CRIM" evidence="2">
    <location>
        <begin position="115"/>
        <end position="239"/>
    </location>
</feature>
<sequence length="573" mass="66887">MALNDIEEINNFMSYAINFDGKQKVWASQIFKEKSIRKTISFNNDTTQSDTTSDEENNLSEENIFSLFENKLEDKLTSSTFYKEKIEKINKKTMFEESMKNKEISKIPKKKTYISYISMYLENAKIAPFKEYLNPFESYYKYINTGPNHVSVNIILPFVETGKNSIIIECSKDIEISNLIGLICYKYTLKNYKPPLKDIYYYELKIAHSSHEIYYDLPSLDVTKKFNEANFDNLALIDITLLGNNYSKNVTVYTYDAKPYIISLPSYNVPLSMVRDKCLDMVRSKLGLEKKIKDLKMPLFEANCDEFVLLRQNSVRGDFTSIYEKKTVTSSRNITTSNDKSPNTIDNMLPVISENIDYQEPEICSPSDNTLNDSKCITTFEVERLTNLKLKRTELLEITETHIQFISQRTPKVLLVIPWQLLAHFYLSKNHNGVALYKIIWIKFDYLFHNGMKKSNSNTLDSKNFFQRIYKKRGSQSLSSSTNDFQGRNSIDKCSFQYDYKFFEENISFAKWKIINFELSSYYSSSITNIMYPIENNLSALVYKKSDNGRRSPLEAWDIYKKNQNSSHLINNL</sequence>
<evidence type="ECO:0000259" key="2">
    <source>
        <dbReference type="Pfam" id="PF16978"/>
    </source>
</evidence>
<dbReference type="GO" id="GO:0005886">
    <property type="term" value="C:plasma membrane"/>
    <property type="evidence" value="ECO:0007669"/>
    <property type="project" value="TreeGrafter"/>
</dbReference>
<dbReference type="PANTHER" id="PTHR13335">
    <property type="entry name" value="TARGET OF RAPAMYCIN COMPLEX 2 SUBUNIT MAPKAP1"/>
    <property type="match status" value="1"/>
</dbReference>
<dbReference type="InterPro" id="IPR008828">
    <property type="entry name" value="Sin1/Avo1"/>
</dbReference>
<dbReference type="OrthoDB" id="241990at2759"/>
<keyword evidence="4" id="KW-1185">Reference proteome</keyword>
<dbReference type="GO" id="GO:0016301">
    <property type="term" value="F:kinase activity"/>
    <property type="evidence" value="ECO:0007669"/>
    <property type="project" value="UniProtKB-KW"/>
</dbReference>
<evidence type="ECO:0000313" key="6">
    <source>
        <dbReference type="WormBase" id="SRAE_2000246800"/>
    </source>
</evidence>
<dbReference type="Proteomes" id="UP000035682">
    <property type="component" value="Unplaced"/>
</dbReference>
<dbReference type="STRING" id="34506.A0A090LDE5"/>
<dbReference type="GO" id="GO:0031932">
    <property type="term" value="C:TORC2 complex"/>
    <property type="evidence" value="ECO:0007669"/>
    <property type="project" value="InterPro"/>
</dbReference>
<protein>
    <submittedName>
        <fullName evidence="3 5">Stress-activated map kinase interacting 1 family-containing protein</fullName>
    </submittedName>
</protein>
<organism evidence="3">
    <name type="scientific">Strongyloides ratti</name>
    <name type="common">Parasitic roundworm</name>
    <dbReference type="NCBI Taxonomy" id="34506"/>
    <lineage>
        <taxon>Eukaryota</taxon>
        <taxon>Metazoa</taxon>
        <taxon>Ecdysozoa</taxon>
        <taxon>Nematoda</taxon>
        <taxon>Chromadorea</taxon>
        <taxon>Rhabditida</taxon>
        <taxon>Tylenchina</taxon>
        <taxon>Panagrolaimomorpha</taxon>
        <taxon>Strongyloidoidea</taxon>
        <taxon>Strongyloididae</taxon>
        <taxon>Strongyloides</taxon>
    </lineage>
</organism>
<dbReference type="PANTHER" id="PTHR13335:SF1">
    <property type="entry name" value="TARGET OF RAPAMYCIN COMPLEX 2 SUBUNIT MAPKAP1"/>
    <property type="match status" value="1"/>
</dbReference>
<dbReference type="CTD" id="36380171"/>
<dbReference type="GO" id="GO:0038203">
    <property type="term" value="P:TORC2 signaling"/>
    <property type="evidence" value="ECO:0007669"/>
    <property type="project" value="TreeGrafter"/>
</dbReference>
<accession>A0A090LDE5</accession>
<reference evidence="5" key="2">
    <citation type="submission" date="2020-12" db="UniProtKB">
        <authorList>
            <consortium name="WormBaseParasite"/>
        </authorList>
    </citation>
    <scope>IDENTIFICATION</scope>
</reference>
<dbReference type="GeneID" id="36380171"/>
<evidence type="ECO:0000313" key="3">
    <source>
        <dbReference type="EMBL" id="CEF67806.1"/>
    </source>
</evidence>
<evidence type="ECO:0000313" key="5">
    <source>
        <dbReference type="WBParaSite" id="SRAE_2000246800.1"/>
    </source>
</evidence>
<gene>
    <name evidence="3 5 6" type="ORF">SRAE_2000246800</name>
</gene>
<reference evidence="3 4" key="1">
    <citation type="submission" date="2014-09" db="EMBL/GenBank/DDBJ databases">
        <authorList>
            <person name="Martin A.A."/>
        </authorList>
    </citation>
    <scope>NUCLEOTIDE SEQUENCE</scope>
    <source>
        <strain evidence="4">ED321</strain>
        <strain evidence="3">ED321 Heterogonic</strain>
    </source>
</reference>
<dbReference type="WormBase" id="SRAE_2000246800">
    <property type="protein sequence ID" value="SRP00047"/>
    <property type="gene ID" value="WBGene00262678"/>
</dbReference>
<dbReference type="InterPro" id="IPR031567">
    <property type="entry name" value="CRIM_dom"/>
</dbReference>
<dbReference type="Pfam" id="PF16978">
    <property type="entry name" value="CRIM"/>
    <property type="match status" value="1"/>
</dbReference>
<evidence type="ECO:0000313" key="4">
    <source>
        <dbReference type="Proteomes" id="UP000035682"/>
    </source>
</evidence>
<name>A0A090LDE5_STRRB</name>
<dbReference type="AlphaFoldDB" id="A0A090LDE5"/>
<evidence type="ECO:0000256" key="1">
    <source>
        <dbReference type="ARBA" id="ARBA00009407"/>
    </source>
</evidence>
<comment type="similarity">
    <text evidence="1">Belongs to the SIN1 family.</text>
</comment>
<dbReference type="GO" id="GO:0005737">
    <property type="term" value="C:cytoplasm"/>
    <property type="evidence" value="ECO:0007669"/>
    <property type="project" value="TreeGrafter"/>
</dbReference>
<dbReference type="RefSeq" id="XP_024507006.1">
    <property type="nucleotide sequence ID" value="XM_024653539.1"/>
</dbReference>
<proteinExistence type="inferred from homology"/>
<dbReference type="GO" id="GO:0005546">
    <property type="term" value="F:phosphatidylinositol-4,5-bisphosphate binding"/>
    <property type="evidence" value="ECO:0007669"/>
    <property type="project" value="TreeGrafter"/>
</dbReference>
<keyword evidence="3" id="KW-0418">Kinase</keyword>
<keyword evidence="3" id="KW-0808">Transferase</keyword>